<accession>A0ABC8UT39</accession>
<name>A0ABC8UT39_9AQUA</name>
<comment type="caution">
    <text evidence="1">The sequence shown here is derived from an EMBL/GenBank/DDBJ whole genome shotgun (WGS) entry which is preliminary data.</text>
</comment>
<protein>
    <submittedName>
        <fullName evidence="1">Uncharacterized protein</fullName>
    </submittedName>
</protein>
<dbReference type="AlphaFoldDB" id="A0ABC8UT39"/>
<gene>
    <name evidence="1" type="ORF">ILEXP_LOCUS54526</name>
</gene>
<proteinExistence type="predicted"/>
<sequence>MSIKEIVKASLDDAPQRVLPSLNYAQASLVSPLAPRCCPHLRGLHPTPNLALTRHCPAAWRYRAPLHPLPVRARRLCQLSSLARLCWVHPILAQCLALLSPLSTASPSPSSLVMTSLPLCSYLPRALPGSLTCAKSHAFGLFDVIKSSYPGNPCAFAIGLVPPKSLEVGMTSPRSLEAGRASPKPRPRLSLAFLTSMRSCGMKKG</sequence>
<evidence type="ECO:0000313" key="1">
    <source>
        <dbReference type="EMBL" id="CAK9184223.1"/>
    </source>
</evidence>
<organism evidence="1 2">
    <name type="scientific">Ilex paraguariensis</name>
    <name type="common">yerba mate</name>
    <dbReference type="NCBI Taxonomy" id="185542"/>
    <lineage>
        <taxon>Eukaryota</taxon>
        <taxon>Viridiplantae</taxon>
        <taxon>Streptophyta</taxon>
        <taxon>Embryophyta</taxon>
        <taxon>Tracheophyta</taxon>
        <taxon>Spermatophyta</taxon>
        <taxon>Magnoliopsida</taxon>
        <taxon>eudicotyledons</taxon>
        <taxon>Gunneridae</taxon>
        <taxon>Pentapetalae</taxon>
        <taxon>asterids</taxon>
        <taxon>campanulids</taxon>
        <taxon>Aquifoliales</taxon>
        <taxon>Aquifoliaceae</taxon>
        <taxon>Ilex</taxon>
    </lineage>
</organism>
<dbReference type="EMBL" id="CAUOFW020008891">
    <property type="protein sequence ID" value="CAK9184223.1"/>
    <property type="molecule type" value="Genomic_DNA"/>
</dbReference>
<evidence type="ECO:0000313" key="2">
    <source>
        <dbReference type="Proteomes" id="UP001642360"/>
    </source>
</evidence>
<dbReference type="Proteomes" id="UP001642360">
    <property type="component" value="Unassembled WGS sequence"/>
</dbReference>
<reference evidence="1 2" key="1">
    <citation type="submission" date="2024-02" db="EMBL/GenBank/DDBJ databases">
        <authorList>
            <person name="Vignale AGUSTIN F."/>
            <person name="Sosa J E."/>
            <person name="Modenutti C."/>
        </authorList>
    </citation>
    <scope>NUCLEOTIDE SEQUENCE [LARGE SCALE GENOMIC DNA]</scope>
</reference>
<keyword evidence="2" id="KW-1185">Reference proteome</keyword>